<keyword evidence="3" id="KW-1185">Reference proteome</keyword>
<evidence type="ECO:0000313" key="2">
    <source>
        <dbReference type="EMBL" id="MDX8419894.1"/>
    </source>
</evidence>
<dbReference type="RefSeq" id="WP_370596154.1">
    <property type="nucleotide sequence ID" value="NZ_JALBUR010000016.1"/>
</dbReference>
<feature type="domain" description="Helix-hairpin-helix DNA-binding motif class 1" evidence="1">
    <location>
        <begin position="135"/>
        <end position="154"/>
    </location>
</feature>
<dbReference type="GO" id="GO:0006281">
    <property type="term" value="P:DNA repair"/>
    <property type="evidence" value="ECO:0007669"/>
    <property type="project" value="InterPro"/>
</dbReference>
<proteinExistence type="predicted"/>
<dbReference type="AlphaFoldDB" id="A0AB35U8U0"/>
<evidence type="ECO:0000313" key="3">
    <source>
        <dbReference type="Proteomes" id="UP001286174"/>
    </source>
</evidence>
<reference evidence="2 3" key="1">
    <citation type="submission" date="2022-03" db="EMBL/GenBank/DDBJ databases">
        <title>Novel taxa within the pig intestine.</title>
        <authorList>
            <person name="Wylensek D."/>
            <person name="Bishof K."/>
            <person name="Afrizal A."/>
            <person name="Clavel T."/>
        </authorList>
    </citation>
    <scope>NUCLEOTIDE SEQUENCE [LARGE SCALE GENOMIC DNA]</scope>
    <source>
        <strain evidence="2 3">CLA-KB-P133</strain>
    </source>
</reference>
<dbReference type="Gene3D" id="1.10.150.320">
    <property type="entry name" value="Photosystem II 12 kDa extrinsic protein"/>
    <property type="match status" value="1"/>
</dbReference>
<protein>
    <submittedName>
        <fullName evidence="2">Helix-hairpin-helix domain-containing protein</fullName>
    </submittedName>
</protein>
<dbReference type="GO" id="GO:0003677">
    <property type="term" value="F:DNA binding"/>
    <property type="evidence" value="ECO:0007669"/>
    <property type="project" value="InterPro"/>
</dbReference>
<gene>
    <name evidence="2" type="ORF">MOZ60_07275</name>
</gene>
<sequence length="157" mass="16886">MKQTLILIAMIALALCIDLSPVDLANLQNESIHVSIDGEVQNPGEYELPLYSQLTSLLEMAGTTASSDLSSLNPDTILKDHDRIIIPAVSAQSKAKVSINAASQEDLTALPGIGPSTAARIIAYREENGFFQQLEDLMNVKGIGPAKFDKVKDHISL</sequence>
<dbReference type="Proteomes" id="UP001286174">
    <property type="component" value="Unassembled WGS sequence"/>
</dbReference>
<dbReference type="InterPro" id="IPR051675">
    <property type="entry name" value="Endo/Exo/Phosphatase_dom_1"/>
</dbReference>
<dbReference type="SMART" id="SM00278">
    <property type="entry name" value="HhH1"/>
    <property type="match status" value="2"/>
</dbReference>
<dbReference type="InterPro" id="IPR003583">
    <property type="entry name" value="Hlx-hairpin-Hlx_DNA-bd_motif"/>
</dbReference>
<dbReference type="PANTHER" id="PTHR21180">
    <property type="entry name" value="ENDONUCLEASE/EXONUCLEASE/PHOSPHATASE FAMILY DOMAIN-CONTAINING PROTEIN 1"/>
    <property type="match status" value="1"/>
</dbReference>
<name>A0AB35U8U0_9FIRM</name>
<dbReference type="EMBL" id="JALBUR010000016">
    <property type="protein sequence ID" value="MDX8419894.1"/>
    <property type="molecule type" value="Genomic_DNA"/>
</dbReference>
<evidence type="ECO:0000259" key="1">
    <source>
        <dbReference type="SMART" id="SM00278"/>
    </source>
</evidence>
<dbReference type="GO" id="GO:0015628">
    <property type="term" value="P:protein secretion by the type II secretion system"/>
    <property type="evidence" value="ECO:0007669"/>
    <property type="project" value="TreeGrafter"/>
</dbReference>
<dbReference type="InterPro" id="IPR004509">
    <property type="entry name" value="Competence_ComEA_HhH"/>
</dbReference>
<dbReference type="InterPro" id="IPR010994">
    <property type="entry name" value="RuvA_2-like"/>
</dbReference>
<dbReference type="SUPFAM" id="SSF47781">
    <property type="entry name" value="RuvA domain 2-like"/>
    <property type="match status" value="1"/>
</dbReference>
<dbReference type="NCBIfam" id="TIGR00426">
    <property type="entry name" value="competence protein ComEA helix-hairpin-helix repeat region"/>
    <property type="match status" value="1"/>
</dbReference>
<organism evidence="2 3">
    <name type="scientific">Grylomicrobium aquisgranensis</name>
    <dbReference type="NCBI Taxonomy" id="2926318"/>
    <lineage>
        <taxon>Bacteria</taxon>
        <taxon>Bacillati</taxon>
        <taxon>Bacillota</taxon>
        <taxon>Erysipelotrichia</taxon>
        <taxon>Erysipelotrichales</taxon>
        <taxon>Erysipelotrichaceae</taxon>
        <taxon>Grylomicrobium</taxon>
    </lineage>
</organism>
<dbReference type="GO" id="GO:0015627">
    <property type="term" value="C:type II protein secretion system complex"/>
    <property type="evidence" value="ECO:0007669"/>
    <property type="project" value="TreeGrafter"/>
</dbReference>
<dbReference type="Pfam" id="PF12836">
    <property type="entry name" value="HHH_3"/>
    <property type="match status" value="1"/>
</dbReference>
<comment type="caution">
    <text evidence="2">The sequence shown here is derived from an EMBL/GenBank/DDBJ whole genome shotgun (WGS) entry which is preliminary data.</text>
</comment>
<accession>A0AB35U8U0</accession>
<dbReference type="PANTHER" id="PTHR21180:SF32">
    <property type="entry name" value="ENDONUCLEASE_EXONUCLEASE_PHOSPHATASE FAMILY DOMAIN-CONTAINING PROTEIN 1"/>
    <property type="match status" value="1"/>
</dbReference>
<feature type="domain" description="Helix-hairpin-helix DNA-binding motif class 1" evidence="1">
    <location>
        <begin position="105"/>
        <end position="124"/>
    </location>
</feature>